<sequence>MSGPDRTKSMQLRRGIVVTLGARSGVASSKRSHAQVSLGDHERGHVQQVGILRQSCCS</sequence>
<reference evidence="1" key="1">
    <citation type="journal article" date="2015" name="Front. Microbiol.">
        <title>Combining genomic sequencing methods to explore viral diversity and reveal potential virus-host interactions.</title>
        <authorList>
            <person name="Chow C.E."/>
            <person name="Winget D.M."/>
            <person name="White R.A.III."/>
            <person name="Hallam S.J."/>
            <person name="Suttle C.A."/>
        </authorList>
    </citation>
    <scope>NUCLEOTIDE SEQUENCE</scope>
    <source>
        <strain evidence="1">Anoxic3_1</strain>
    </source>
</reference>
<organism evidence="1">
    <name type="scientific">uncultured marine virus</name>
    <dbReference type="NCBI Taxonomy" id="186617"/>
    <lineage>
        <taxon>Viruses</taxon>
        <taxon>environmental samples</taxon>
    </lineage>
</organism>
<name>A0A0F7L3C5_9VIRU</name>
<proteinExistence type="predicted"/>
<dbReference type="EMBL" id="KR029577">
    <property type="protein sequence ID" value="AKH45952.1"/>
    <property type="molecule type" value="Genomic_DNA"/>
</dbReference>
<accession>A0A0F7L3C5</accession>
<protein>
    <submittedName>
        <fullName evidence="1">Uncharacterized protein</fullName>
    </submittedName>
</protein>
<evidence type="ECO:0000313" key="1">
    <source>
        <dbReference type="EMBL" id="AKH45952.1"/>
    </source>
</evidence>
<reference evidence="1" key="2">
    <citation type="submission" date="2015-03" db="EMBL/GenBank/DDBJ databases">
        <authorList>
            <person name="Chow C.-E.T."/>
            <person name="Winget D.M."/>
            <person name="White R.A.III."/>
            <person name="Hallam S.J."/>
            <person name="Suttle C.A."/>
        </authorList>
    </citation>
    <scope>NUCLEOTIDE SEQUENCE</scope>
    <source>
        <strain evidence="1">Anoxic3_1</strain>
    </source>
</reference>